<accession>A0A6J5KQ88</accession>
<sequence length="337" mass="38157">MAKPSLSIDQFISKATEQHHGLYSYTIITPIVKAHQTIRIQCPEHGEFLQKAFHHLHGAGCKKCGIAARSGFNSSEWKQKSQKLQSIVDCSLKWIDCNKIELTCNTHGIIYASYYSVKNSKGCPICHKKKIDDHKRTPFGAYTDILDALYGKKYTYDVSTYKGRAHPLGIECPVHGKFTASSVTAHIRGAECPKCSSSRGPRSKGEIEWLTTLGISEDNWHYYKKIDGKKYIFDAYDPDTNTIYEYWGDYYHGNPEIFDSDKINPTCKKTYGELYSATLERMNIITNAGYRLVSIWESEFNRIKNLTCCAHDNTGPEVLQPQGLMLVVGCRLVIRVG</sequence>
<dbReference type="Pfam" id="PF05265">
    <property type="entry name" value="DUF723"/>
    <property type="match status" value="1"/>
</dbReference>
<dbReference type="Gene3D" id="3.40.960.10">
    <property type="entry name" value="VSR Endonuclease"/>
    <property type="match status" value="1"/>
</dbReference>
<gene>
    <name evidence="1" type="ORF">UFOVP29_186</name>
</gene>
<evidence type="ECO:0000313" key="1">
    <source>
        <dbReference type="EMBL" id="CAB4123027.1"/>
    </source>
</evidence>
<name>A0A6J5KQ88_9CAUD</name>
<reference evidence="1" key="1">
    <citation type="submission" date="2020-04" db="EMBL/GenBank/DDBJ databases">
        <authorList>
            <person name="Chiriac C."/>
            <person name="Salcher M."/>
            <person name="Ghai R."/>
            <person name="Kavagutti S V."/>
        </authorList>
    </citation>
    <scope>NUCLEOTIDE SEQUENCE</scope>
</reference>
<organism evidence="1">
    <name type="scientific">uncultured Caudovirales phage</name>
    <dbReference type="NCBI Taxonomy" id="2100421"/>
    <lineage>
        <taxon>Viruses</taxon>
        <taxon>Duplodnaviria</taxon>
        <taxon>Heunggongvirae</taxon>
        <taxon>Uroviricota</taxon>
        <taxon>Caudoviricetes</taxon>
        <taxon>Peduoviridae</taxon>
        <taxon>Maltschvirus</taxon>
        <taxon>Maltschvirus maltsch</taxon>
    </lineage>
</organism>
<dbReference type="EMBL" id="LR796167">
    <property type="protein sequence ID" value="CAB4123027.1"/>
    <property type="molecule type" value="Genomic_DNA"/>
</dbReference>
<protein>
    <submittedName>
        <fullName evidence="1">Uncharacterized protein</fullName>
    </submittedName>
</protein>
<dbReference type="InterPro" id="IPR007929">
    <property type="entry name" value="DUF723"/>
</dbReference>
<proteinExistence type="predicted"/>